<proteinExistence type="predicted"/>
<protein>
    <submittedName>
        <fullName evidence="1">Alkaline ceramidase domain protein</fullName>
    </submittedName>
</protein>
<reference evidence="1 2" key="1">
    <citation type="submission" date="2013-05" db="EMBL/GenBank/DDBJ databases">
        <title>Complete genome sequence of Bacillus thuringiensis YBT-1518, a typical strain with high toxicity to nematode.</title>
        <authorList>
            <person name="Wang P."/>
            <person name="Zhang C."/>
            <person name="Guo M."/>
            <person name="Guo S."/>
            <person name="Zhu Y."/>
            <person name="Zheng J."/>
            <person name="Zhu L."/>
            <person name="Ruan L."/>
            <person name="Peng D."/>
            <person name="Sun M."/>
        </authorList>
    </citation>
    <scope>NUCLEOTIDE SEQUENCE [LARGE SCALE GENOMIC DNA]</scope>
    <source>
        <strain evidence="1 2">YBT-1518</strain>
    </source>
</reference>
<dbReference type="Proteomes" id="UP000018566">
    <property type="component" value="Chromosome"/>
</dbReference>
<gene>
    <name evidence="1" type="ORF">YBT1518_04825</name>
</gene>
<evidence type="ECO:0000313" key="2">
    <source>
        <dbReference type="Proteomes" id="UP000018566"/>
    </source>
</evidence>
<dbReference type="AlphaFoldDB" id="A0A9W3KC15"/>
<sequence length="61" mass="6831">MSKVGVCKVDITPPVGIDFVGYHRETGINNIEERIYGTVFVFEKDELKTVFISIEGVAKLK</sequence>
<accession>A0A9W3KC15</accession>
<evidence type="ECO:0000313" key="1">
    <source>
        <dbReference type="EMBL" id="AHA70177.1"/>
    </source>
</evidence>
<dbReference type="KEGG" id="bthu:YBT1518_04825"/>
<organism evidence="1 2">
    <name type="scientific">Bacillus thuringiensis YBT-1518</name>
    <dbReference type="NCBI Taxonomy" id="529122"/>
    <lineage>
        <taxon>Bacteria</taxon>
        <taxon>Bacillati</taxon>
        <taxon>Bacillota</taxon>
        <taxon>Bacilli</taxon>
        <taxon>Bacillales</taxon>
        <taxon>Bacillaceae</taxon>
        <taxon>Bacillus</taxon>
        <taxon>Bacillus cereus group</taxon>
    </lineage>
</organism>
<name>A0A9W3KC15_BACTU</name>
<dbReference type="EMBL" id="CP005935">
    <property type="protein sequence ID" value="AHA70177.1"/>
    <property type="molecule type" value="Genomic_DNA"/>
</dbReference>